<dbReference type="PANTHER" id="PTHR24220">
    <property type="entry name" value="IMPORT ATP-BINDING PROTEIN"/>
    <property type="match status" value="1"/>
</dbReference>
<keyword evidence="1" id="KW-0813">Transport</keyword>
<dbReference type="GO" id="GO:0005524">
    <property type="term" value="F:ATP binding"/>
    <property type="evidence" value="ECO:0007669"/>
    <property type="project" value="UniProtKB-KW"/>
</dbReference>
<dbReference type="RefSeq" id="WP_212682446.1">
    <property type="nucleotide sequence ID" value="NZ_OBEB01000009.1"/>
</dbReference>
<dbReference type="EMBL" id="OBEB01000009">
    <property type="protein sequence ID" value="SNY59679.1"/>
    <property type="molecule type" value="Genomic_DNA"/>
</dbReference>
<comment type="similarity">
    <text evidence="4">Belongs to the ABC transporter superfamily. Macrolide exporter (TC 3.A.1.122) family.</text>
</comment>
<evidence type="ECO:0000256" key="2">
    <source>
        <dbReference type="ARBA" id="ARBA00022741"/>
    </source>
</evidence>
<dbReference type="CDD" id="cd03255">
    <property type="entry name" value="ABC_MJ0796_LolCDE_FtsE"/>
    <property type="match status" value="1"/>
</dbReference>
<protein>
    <submittedName>
        <fullName evidence="6">Putative ABC transport system ATP-binding protein</fullName>
    </submittedName>
</protein>
<sequence length="244" mass="26624">MANWSDSNYKQIKRMITANGLCKNFGSGDSQVQALRDVSLSIAENEFVAIMGSSGSGKSTLMNILGCLDTPSAGQYQLAGQVIGQLDDVSLSAMRNQHIGFIFQSFHLLPRLTAAQNVALPLRYTDTDPEQAIARANALLDQVGLGHRKDHKPHEMSGGQRQRVAIARALINRPKVIFADEPTGNLDSKTSKEIMQLLCDLHQQGNTIVMVTHEDEIAAYAGRVIRMRDGQIMEDSACSKARSA</sequence>
<dbReference type="Proteomes" id="UP000219353">
    <property type="component" value="Unassembled WGS sequence"/>
</dbReference>
<dbReference type="InterPro" id="IPR017871">
    <property type="entry name" value="ABC_transporter-like_CS"/>
</dbReference>
<dbReference type="Pfam" id="PF00005">
    <property type="entry name" value="ABC_tran"/>
    <property type="match status" value="1"/>
</dbReference>
<dbReference type="InterPro" id="IPR027417">
    <property type="entry name" value="P-loop_NTPase"/>
</dbReference>
<dbReference type="SUPFAM" id="SSF52540">
    <property type="entry name" value="P-loop containing nucleoside triphosphate hydrolases"/>
    <property type="match status" value="1"/>
</dbReference>
<dbReference type="FunFam" id="3.40.50.300:FF:000032">
    <property type="entry name" value="Export ABC transporter ATP-binding protein"/>
    <property type="match status" value="1"/>
</dbReference>
<dbReference type="SMART" id="SM00382">
    <property type="entry name" value="AAA"/>
    <property type="match status" value="1"/>
</dbReference>
<gene>
    <name evidence="6" type="ORF">SAMN06297280_3653</name>
</gene>
<reference evidence="7" key="1">
    <citation type="submission" date="2017-09" db="EMBL/GenBank/DDBJ databases">
        <authorList>
            <person name="Varghese N."/>
            <person name="Submissions S."/>
        </authorList>
    </citation>
    <scope>NUCLEOTIDE SEQUENCE [LARGE SCALE GENOMIC DNA]</scope>
    <source>
        <strain evidence="7">CGMCC 1.12461</strain>
    </source>
</reference>
<dbReference type="Gene3D" id="3.40.50.300">
    <property type="entry name" value="P-loop containing nucleotide triphosphate hydrolases"/>
    <property type="match status" value="1"/>
</dbReference>
<proteinExistence type="inferred from homology"/>
<evidence type="ECO:0000256" key="4">
    <source>
        <dbReference type="ARBA" id="ARBA00038388"/>
    </source>
</evidence>
<dbReference type="InterPro" id="IPR003439">
    <property type="entry name" value="ABC_transporter-like_ATP-bd"/>
</dbReference>
<dbReference type="GO" id="GO:0022857">
    <property type="term" value="F:transmembrane transporter activity"/>
    <property type="evidence" value="ECO:0007669"/>
    <property type="project" value="TreeGrafter"/>
</dbReference>
<dbReference type="InterPro" id="IPR015854">
    <property type="entry name" value="ABC_transpr_LolD-like"/>
</dbReference>
<organism evidence="6 7">
    <name type="scientific">Arsukibacterium tuosuense</name>
    <dbReference type="NCBI Taxonomy" id="1323745"/>
    <lineage>
        <taxon>Bacteria</taxon>
        <taxon>Pseudomonadati</taxon>
        <taxon>Pseudomonadota</taxon>
        <taxon>Gammaproteobacteria</taxon>
        <taxon>Chromatiales</taxon>
        <taxon>Chromatiaceae</taxon>
        <taxon>Arsukibacterium</taxon>
    </lineage>
</organism>
<evidence type="ECO:0000256" key="1">
    <source>
        <dbReference type="ARBA" id="ARBA00022448"/>
    </source>
</evidence>
<keyword evidence="7" id="KW-1185">Reference proteome</keyword>
<accession>A0A285JHA6</accession>
<dbReference type="GO" id="GO:0016887">
    <property type="term" value="F:ATP hydrolysis activity"/>
    <property type="evidence" value="ECO:0007669"/>
    <property type="project" value="InterPro"/>
</dbReference>
<dbReference type="PANTHER" id="PTHR24220:SF86">
    <property type="entry name" value="ABC TRANSPORTER ABCH.1"/>
    <property type="match status" value="1"/>
</dbReference>
<keyword evidence="2" id="KW-0547">Nucleotide-binding</keyword>
<dbReference type="InterPro" id="IPR003593">
    <property type="entry name" value="AAA+_ATPase"/>
</dbReference>
<dbReference type="InterPro" id="IPR017911">
    <property type="entry name" value="MacB-like_ATP-bd"/>
</dbReference>
<feature type="domain" description="ABC transporter" evidence="5">
    <location>
        <begin position="16"/>
        <end position="244"/>
    </location>
</feature>
<evidence type="ECO:0000313" key="6">
    <source>
        <dbReference type="EMBL" id="SNY59679.1"/>
    </source>
</evidence>
<evidence type="ECO:0000256" key="3">
    <source>
        <dbReference type="ARBA" id="ARBA00022840"/>
    </source>
</evidence>
<keyword evidence="3 6" id="KW-0067">ATP-binding</keyword>
<evidence type="ECO:0000259" key="5">
    <source>
        <dbReference type="PROSITE" id="PS50893"/>
    </source>
</evidence>
<name>A0A285JHA6_9GAMM</name>
<dbReference type="GO" id="GO:0005886">
    <property type="term" value="C:plasma membrane"/>
    <property type="evidence" value="ECO:0007669"/>
    <property type="project" value="TreeGrafter"/>
</dbReference>
<dbReference type="PROSITE" id="PS00211">
    <property type="entry name" value="ABC_TRANSPORTER_1"/>
    <property type="match status" value="1"/>
</dbReference>
<dbReference type="PROSITE" id="PS50893">
    <property type="entry name" value="ABC_TRANSPORTER_2"/>
    <property type="match status" value="1"/>
</dbReference>
<dbReference type="GO" id="GO:1902495">
    <property type="term" value="C:transmembrane transporter complex"/>
    <property type="evidence" value="ECO:0007669"/>
    <property type="project" value="UniProtKB-ARBA"/>
</dbReference>
<evidence type="ECO:0000313" key="7">
    <source>
        <dbReference type="Proteomes" id="UP000219353"/>
    </source>
</evidence>
<dbReference type="AlphaFoldDB" id="A0A285JHA6"/>